<dbReference type="RefSeq" id="WP_017376051.1">
    <property type="nucleotide sequence ID" value="NZ_CP012508.1"/>
</dbReference>
<gene>
    <name evidence="1" type="ORF">KU39_975</name>
</gene>
<dbReference type="Proteomes" id="UP000029558">
    <property type="component" value="Chromosome"/>
</dbReference>
<reference evidence="1 2" key="1">
    <citation type="journal article" date="2014" name="Genome Announc.">
        <title>Comparative Genome Analysis of Two Isolates of the Fish Pathogen Piscirickettsia salmonis from Different Hosts Reveals Major Differences in Virulence-Associated Secretion Systems.</title>
        <authorList>
            <person name="Bohle H."/>
            <person name="Henriquez P."/>
            <person name="Grothusen H."/>
            <person name="Navas E."/>
            <person name="Sandoval A."/>
            <person name="Bustamante F."/>
            <person name="Bustos P."/>
            <person name="Mancilla M."/>
        </authorList>
    </citation>
    <scope>NUCLEOTIDE SEQUENCE [LARGE SCALE GENOMIC DNA]</scope>
    <source>
        <strain evidence="2">B1-32597</strain>
    </source>
</reference>
<sequence length="550" mass="63630">MSIELLQKEAVLLLYDDKANQSPQLAALKYLGMTDIDAIYVGEATWQTRLKSKHYAVIIYDLSHRYTEIQPKVFEDLYRANIIRLSRLFILISELTEFPQIQHFLAKNPPDIILTRPYSLEMYVNKLREQYPTKVRFKSFYESFEKGDYHNVLMACEKRIQGGGDRETLLECFRLQAMSYLFAQQFDAAKKLCNMLSKQQDQLLWLNLVHGLACLESGELGQAKRDFYKVLKQEKDDIKALDGLCEVLVQTKQLPQAHRVLSHRMALTPFDEAKRQQFIDLSLTCGNFAAAEQAIYSMMEKHHNRHGSTDPESWLQLLLLLREQIKSDQDVFKAYDRVLEVMRYVDKHEKQNIDIKISQCLVGAEIAESISDIENSERFSKNAKINYDSHLFLLDDQQEVEVGLGFYRNNLLQGQGEEILKSLLWRCKTNDELNGELLVKVCSVFNGQAYLGEEANTRGVEYFYNKQYADASRLLDLAAQIRPDNMAIHLNAVQALLSLLDQKKHVNSGVLVNKMAIYLEVIDLNLVQATDKQSQRYHRLLDQYNQLSIT</sequence>
<dbReference type="OrthoDB" id="5613717at2"/>
<proteinExistence type="predicted"/>
<dbReference type="InterPro" id="IPR011990">
    <property type="entry name" value="TPR-like_helical_dom_sf"/>
</dbReference>
<dbReference type="EMBL" id="CP012508">
    <property type="protein sequence ID" value="ALB22158.1"/>
    <property type="molecule type" value="Genomic_DNA"/>
</dbReference>
<dbReference type="AlphaFoldDB" id="A0A1L6TAM5"/>
<evidence type="ECO:0000313" key="1">
    <source>
        <dbReference type="EMBL" id="ALB22158.1"/>
    </source>
</evidence>
<organism evidence="1 2">
    <name type="scientific">Piscirickettsia salmonis</name>
    <dbReference type="NCBI Taxonomy" id="1238"/>
    <lineage>
        <taxon>Bacteria</taxon>
        <taxon>Pseudomonadati</taxon>
        <taxon>Pseudomonadota</taxon>
        <taxon>Gammaproteobacteria</taxon>
        <taxon>Thiotrichales</taxon>
        <taxon>Piscirickettsiaceae</taxon>
        <taxon>Piscirickettsia</taxon>
    </lineage>
</organism>
<protein>
    <submittedName>
        <fullName evidence="1">Response regulator</fullName>
    </submittedName>
</protein>
<dbReference type="Gene3D" id="1.25.40.10">
    <property type="entry name" value="Tetratricopeptide repeat domain"/>
    <property type="match status" value="1"/>
</dbReference>
<accession>A0A1L6TAM5</accession>
<name>A0A1L6TAM5_PISSA</name>
<evidence type="ECO:0000313" key="2">
    <source>
        <dbReference type="Proteomes" id="UP000029558"/>
    </source>
</evidence>
<dbReference type="SUPFAM" id="SSF48452">
    <property type="entry name" value="TPR-like"/>
    <property type="match status" value="1"/>
</dbReference>